<evidence type="ECO:0000256" key="5">
    <source>
        <dbReference type="ARBA" id="ARBA00022679"/>
    </source>
</evidence>
<keyword evidence="6 14" id="KW-0812">Transmembrane</keyword>
<dbReference type="PANTHER" id="PTHR13145:SF0">
    <property type="entry name" value="E3 UBIQUITIN-PROTEIN LIGASE MARCHF6"/>
    <property type="match status" value="1"/>
</dbReference>
<evidence type="ECO:0000256" key="1">
    <source>
        <dbReference type="ARBA" id="ARBA00000900"/>
    </source>
</evidence>
<proteinExistence type="predicted"/>
<evidence type="ECO:0000259" key="15">
    <source>
        <dbReference type="PROSITE" id="PS50089"/>
    </source>
</evidence>
<evidence type="ECO:0000256" key="12">
    <source>
        <dbReference type="ARBA" id="ARBA00023136"/>
    </source>
</evidence>
<sequence length="307" mass="35323">MMNWLVSRMAIRYCKTASSIPVWCAYKNMLNLVTVSSPSYYINLFTVLHPVAHLSIHVQSSMSEVDRTCRICRGEATESQPLIHPCKCRGSIKYIHQDCLMEWLNHTNKSTKQCDICNTPYRFRTIYDPNMPKRVPLKDLWNKMLQSLGSWLFRRASILLYSACALQVPIFWKFVGRILTYTIDGRLPSPHFSLLHALLYGAYNLRSRSGHLLTGPEATMYDKAESFLLNTFASGLVHVVIFLIVLVVIFIEHEWVVREEGYTKSLLRQIGKEPRTKLADLLTSLLSGGDENDASREVMINELWIIF</sequence>
<evidence type="ECO:0000256" key="2">
    <source>
        <dbReference type="ARBA" id="ARBA00004141"/>
    </source>
</evidence>
<dbReference type="InterPro" id="IPR013083">
    <property type="entry name" value="Znf_RING/FYVE/PHD"/>
</dbReference>
<keyword evidence="5" id="KW-0808">Transferase</keyword>
<dbReference type="CDD" id="cd16702">
    <property type="entry name" value="RING_CH-C4HC3_MARCH6"/>
    <property type="match status" value="1"/>
</dbReference>
<feature type="transmembrane region" description="Helical" evidence="14">
    <location>
        <begin position="227"/>
        <end position="251"/>
    </location>
</feature>
<dbReference type="SUPFAM" id="SSF57850">
    <property type="entry name" value="RING/U-box"/>
    <property type="match status" value="1"/>
</dbReference>
<dbReference type="PROSITE" id="PS51292">
    <property type="entry name" value="ZF_RING_CH"/>
    <property type="match status" value="1"/>
</dbReference>
<dbReference type="OMA" id="EREWVIR"/>
<evidence type="ECO:0000256" key="8">
    <source>
        <dbReference type="ARBA" id="ARBA00022771"/>
    </source>
</evidence>
<evidence type="ECO:0000256" key="14">
    <source>
        <dbReference type="SAM" id="Phobius"/>
    </source>
</evidence>
<comment type="pathway">
    <text evidence="3">Protein modification; protein ubiquitination.</text>
</comment>
<keyword evidence="8 13" id="KW-0863">Zinc-finger</keyword>
<evidence type="ECO:0000256" key="13">
    <source>
        <dbReference type="PROSITE-ProRule" id="PRU00175"/>
    </source>
</evidence>
<dbReference type="GO" id="GO:0061630">
    <property type="term" value="F:ubiquitin protein ligase activity"/>
    <property type="evidence" value="ECO:0007669"/>
    <property type="project" value="UniProtKB-EC"/>
</dbReference>
<dbReference type="EMBL" id="CH408077">
    <property type="protein sequence ID" value="EEQ37256.1"/>
    <property type="molecule type" value="Genomic_DNA"/>
</dbReference>
<dbReference type="SMART" id="SM00744">
    <property type="entry name" value="RINGv"/>
    <property type="match status" value="1"/>
</dbReference>
<dbReference type="PROSITE" id="PS50089">
    <property type="entry name" value="ZF_RING_2"/>
    <property type="match status" value="1"/>
</dbReference>
<comment type="subcellular location">
    <subcellularLocation>
        <location evidence="2">Membrane</location>
        <topology evidence="2">Multi-pass membrane protein</topology>
    </subcellularLocation>
</comment>
<dbReference type="PANTHER" id="PTHR13145">
    <property type="entry name" value="SSM4 PROTEIN"/>
    <property type="match status" value="1"/>
</dbReference>
<evidence type="ECO:0000256" key="11">
    <source>
        <dbReference type="ARBA" id="ARBA00022989"/>
    </source>
</evidence>
<feature type="domain" description="RING-CH-type" evidence="16">
    <location>
        <begin position="61"/>
        <end position="124"/>
    </location>
</feature>
<accession>C4XZJ7</accession>
<keyword evidence="7" id="KW-0479">Metal-binding</keyword>
<dbReference type="KEGG" id="clu:CLUG_01379"/>
<evidence type="ECO:0000256" key="10">
    <source>
        <dbReference type="ARBA" id="ARBA00022833"/>
    </source>
</evidence>
<evidence type="ECO:0000256" key="7">
    <source>
        <dbReference type="ARBA" id="ARBA00022723"/>
    </source>
</evidence>
<dbReference type="Gene3D" id="3.30.40.10">
    <property type="entry name" value="Zinc/RING finger domain, C3HC4 (zinc finger)"/>
    <property type="match status" value="1"/>
</dbReference>
<organism evidence="17 18">
    <name type="scientific">Clavispora lusitaniae (strain ATCC 42720)</name>
    <name type="common">Yeast</name>
    <name type="synonym">Candida lusitaniae</name>
    <dbReference type="NCBI Taxonomy" id="306902"/>
    <lineage>
        <taxon>Eukaryota</taxon>
        <taxon>Fungi</taxon>
        <taxon>Dikarya</taxon>
        <taxon>Ascomycota</taxon>
        <taxon>Saccharomycotina</taxon>
        <taxon>Pichiomycetes</taxon>
        <taxon>Metschnikowiaceae</taxon>
        <taxon>Clavispora</taxon>
    </lineage>
</organism>
<evidence type="ECO:0000256" key="9">
    <source>
        <dbReference type="ARBA" id="ARBA00022786"/>
    </source>
</evidence>
<dbReference type="InterPro" id="IPR001841">
    <property type="entry name" value="Znf_RING"/>
</dbReference>
<keyword evidence="10" id="KW-0862">Zinc</keyword>
<dbReference type="GeneID" id="8498585"/>
<dbReference type="Proteomes" id="UP000007703">
    <property type="component" value="Unassembled WGS sequence"/>
</dbReference>
<keyword evidence="9" id="KW-0833">Ubl conjugation pathway</keyword>
<keyword evidence="11 14" id="KW-1133">Transmembrane helix</keyword>
<dbReference type="HOGENOM" id="CLU_078828_0_0_1"/>
<evidence type="ECO:0000313" key="17">
    <source>
        <dbReference type="EMBL" id="EEQ37256.1"/>
    </source>
</evidence>
<dbReference type="STRING" id="306902.C4XZJ7"/>
<dbReference type="AlphaFoldDB" id="C4XZJ7"/>
<keyword evidence="12 14" id="KW-0472">Membrane</keyword>
<dbReference type="GO" id="GO:0005789">
    <property type="term" value="C:endoplasmic reticulum membrane"/>
    <property type="evidence" value="ECO:0007669"/>
    <property type="project" value="TreeGrafter"/>
</dbReference>
<name>C4XZJ7_CLAL4</name>
<evidence type="ECO:0000256" key="3">
    <source>
        <dbReference type="ARBA" id="ARBA00004906"/>
    </source>
</evidence>
<dbReference type="VEuPathDB" id="FungiDB:CLUG_01379"/>
<comment type="catalytic activity">
    <reaction evidence="1">
        <text>S-ubiquitinyl-[E2 ubiquitin-conjugating enzyme]-L-cysteine + [acceptor protein]-L-lysine = [E2 ubiquitin-conjugating enzyme]-L-cysteine + N(6)-ubiquitinyl-[acceptor protein]-L-lysine.</text>
        <dbReference type="EC" id="2.3.2.27"/>
    </reaction>
</comment>
<evidence type="ECO:0000256" key="6">
    <source>
        <dbReference type="ARBA" id="ARBA00022692"/>
    </source>
</evidence>
<dbReference type="GO" id="GO:0036503">
    <property type="term" value="P:ERAD pathway"/>
    <property type="evidence" value="ECO:0007669"/>
    <property type="project" value="TreeGrafter"/>
</dbReference>
<feature type="domain" description="RING-type" evidence="15">
    <location>
        <begin position="69"/>
        <end position="118"/>
    </location>
</feature>
<dbReference type="Pfam" id="PF12906">
    <property type="entry name" value="RINGv"/>
    <property type="match status" value="1"/>
</dbReference>
<dbReference type="FunFam" id="3.30.40.10:FF:000287">
    <property type="entry name" value="RING finger membrane protein"/>
    <property type="match status" value="1"/>
</dbReference>
<gene>
    <name evidence="17" type="ORF">CLUG_01379</name>
</gene>
<evidence type="ECO:0000313" key="18">
    <source>
        <dbReference type="Proteomes" id="UP000007703"/>
    </source>
</evidence>
<dbReference type="InParanoid" id="C4XZJ7"/>
<dbReference type="EC" id="2.3.2.27" evidence="4"/>
<evidence type="ECO:0000259" key="16">
    <source>
        <dbReference type="PROSITE" id="PS51292"/>
    </source>
</evidence>
<reference evidence="17 18" key="1">
    <citation type="journal article" date="2009" name="Nature">
        <title>Evolution of pathogenicity and sexual reproduction in eight Candida genomes.</title>
        <authorList>
            <person name="Butler G."/>
            <person name="Rasmussen M.D."/>
            <person name="Lin M.F."/>
            <person name="Santos M.A."/>
            <person name="Sakthikumar S."/>
            <person name="Munro C.A."/>
            <person name="Rheinbay E."/>
            <person name="Grabherr M."/>
            <person name="Forche A."/>
            <person name="Reedy J.L."/>
            <person name="Agrafioti I."/>
            <person name="Arnaud M.B."/>
            <person name="Bates S."/>
            <person name="Brown A.J."/>
            <person name="Brunke S."/>
            <person name="Costanzo M.C."/>
            <person name="Fitzpatrick D.A."/>
            <person name="de Groot P.W."/>
            <person name="Harris D."/>
            <person name="Hoyer L.L."/>
            <person name="Hube B."/>
            <person name="Klis F.M."/>
            <person name="Kodira C."/>
            <person name="Lennard N."/>
            <person name="Logue M.E."/>
            <person name="Martin R."/>
            <person name="Neiman A.M."/>
            <person name="Nikolaou E."/>
            <person name="Quail M.A."/>
            <person name="Quinn J."/>
            <person name="Santos M.C."/>
            <person name="Schmitzberger F.F."/>
            <person name="Sherlock G."/>
            <person name="Shah P."/>
            <person name="Silverstein K.A."/>
            <person name="Skrzypek M.S."/>
            <person name="Soll D."/>
            <person name="Staggs R."/>
            <person name="Stansfield I."/>
            <person name="Stumpf M.P."/>
            <person name="Sudbery P.E."/>
            <person name="Srikantha T."/>
            <person name="Zeng Q."/>
            <person name="Berman J."/>
            <person name="Berriman M."/>
            <person name="Heitman J."/>
            <person name="Gow N.A."/>
            <person name="Lorenz M.C."/>
            <person name="Birren B.W."/>
            <person name="Kellis M."/>
            <person name="Cuomo C.A."/>
        </authorList>
    </citation>
    <scope>NUCLEOTIDE SEQUENCE [LARGE SCALE GENOMIC DNA]</scope>
    <source>
        <strain evidence="17 18">ATCC 42720</strain>
    </source>
</reference>
<dbReference type="InterPro" id="IPR011016">
    <property type="entry name" value="Znf_RING-CH"/>
</dbReference>
<evidence type="ECO:0000256" key="4">
    <source>
        <dbReference type="ARBA" id="ARBA00012483"/>
    </source>
</evidence>
<dbReference type="OrthoDB" id="1108038at2759"/>
<protein>
    <recommendedName>
        <fullName evidence="4">RING-type E3 ubiquitin transferase</fullName>
        <ecNumber evidence="4">2.3.2.27</ecNumber>
    </recommendedName>
</protein>
<dbReference type="GO" id="GO:0008270">
    <property type="term" value="F:zinc ion binding"/>
    <property type="evidence" value="ECO:0007669"/>
    <property type="project" value="UniProtKB-KW"/>
</dbReference>